<keyword evidence="3" id="KW-1185">Reference proteome</keyword>
<dbReference type="Pfam" id="PF14529">
    <property type="entry name" value="Exo_endo_phos_2"/>
    <property type="match status" value="1"/>
</dbReference>
<reference evidence="2 3" key="1">
    <citation type="journal article" date="2019" name="Commun. Biol.">
        <title>The bagworm genome reveals a unique fibroin gene that provides high tensile strength.</title>
        <authorList>
            <person name="Kono N."/>
            <person name="Nakamura H."/>
            <person name="Ohtoshi R."/>
            <person name="Tomita M."/>
            <person name="Numata K."/>
            <person name="Arakawa K."/>
        </authorList>
    </citation>
    <scope>NUCLEOTIDE SEQUENCE [LARGE SCALE GENOMIC DNA]</scope>
</reference>
<dbReference type="Gene3D" id="3.60.10.10">
    <property type="entry name" value="Endonuclease/exonuclease/phosphatase"/>
    <property type="match status" value="1"/>
</dbReference>
<dbReference type="SUPFAM" id="SSF56219">
    <property type="entry name" value="DNase I-like"/>
    <property type="match status" value="1"/>
</dbReference>
<proteinExistence type="predicted"/>
<evidence type="ECO:0000313" key="3">
    <source>
        <dbReference type="Proteomes" id="UP000299102"/>
    </source>
</evidence>
<dbReference type="Proteomes" id="UP000299102">
    <property type="component" value="Unassembled WGS sequence"/>
</dbReference>
<accession>A0A4C1TP08</accession>
<evidence type="ECO:0000259" key="1">
    <source>
        <dbReference type="Pfam" id="PF14529"/>
    </source>
</evidence>
<organism evidence="2 3">
    <name type="scientific">Eumeta variegata</name>
    <name type="common">Bagworm moth</name>
    <name type="synonym">Eumeta japonica</name>
    <dbReference type="NCBI Taxonomy" id="151549"/>
    <lineage>
        <taxon>Eukaryota</taxon>
        <taxon>Metazoa</taxon>
        <taxon>Ecdysozoa</taxon>
        <taxon>Arthropoda</taxon>
        <taxon>Hexapoda</taxon>
        <taxon>Insecta</taxon>
        <taxon>Pterygota</taxon>
        <taxon>Neoptera</taxon>
        <taxon>Endopterygota</taxon>
        <taxon>Lepidoptera</taxon>
        <taxon>Glossata</taxon>
        <taxon>Ditrysia</taxon>
        <taxon>Tineoidea</taxon>
        <taxon>Psychidae</taxon>
        <taxon>Oiketicinae</taxon>
        <taxon>Eumeta</taxon>
    </lineage>
</organism>
<name>A0A4C1TP08_EUMVA</name>
<comment type="caution">
    <text evidence="2">The sequence shown here is derived from an EMBL/GenBank/DDBJ whole genome shotgun (WGS) entry which is preliminary data.</text>
</comment>
<dbReference type="InterPro" id="IPR005135">
    <property type="entry name" value="Endo/exonuclease/phosphatase"/>
</dbReference>
<protein>
    <submittedName>
        <fullName evidence="2">Probable RNA-directed DNA polymerase from transposon X-element</fullName>
    </submittedName>
</protein>
<feature type="domain" description="Endonuclease/exonuclease/phosphatase" evidence="1">
    <location>
        <begin position="2"/>
        <end position="114"/>
    </location>
</feature>
<dbReference type="InterPro" id="IPR036691">
    <property type="entry name" value="Endo/exonu/phosph_ase_sf"/>
</dbReference>
<dbReference type="AlphaFoldDB" id="A0A4C1TP08"/>
<keyword evidence="2" id="KW-0548">Nucleotidyltransferase</keyword>
<gene>
    <name evidence="2" type="ORF">EVAR_91084_1</name>
</gene>
<evidence type="ECO:0000313" key="2">
    <source>
        <dbReference type="EMBL" id="GBP15703.1"/>
    </source>
</evidence>
<dbReference type="EMBL" id="BGZK01005848">
    <property type="protein sequence ID" value="GBP15703.1"/>
    <property type="molecule type" value="Genomic_DNA"/>
</dbReference>
<dbReference type="OrthoDB" id="8033718at2759"/>
<sequence length="297" mass="34316">MVIASVYCPPRFTISADQYEEFYKSLGTRFLAAGDYNAKHTYWGSRLITPRGRTLFNTITKMGLDVISSGEPTYWPSDRQKIPDVIDFGVTKNISRELVDVEASLDLSSDHSPTIVSIRIPQRYEQPFTNMNVISHTNWLRFKKYLSSHCSESIRLRTPGDIELGIENISKMMNEAVHHASTTYQQPSFNRIFSADIQRLVSEKRRARREWQQHRSPQHKARLRECITQLRNLLASEKTASFKEYLENLDATSETNYSLWRAARNLKRPVQFKPPYAIQVEIGHEAIVKKVTCLLTT</sequence>
<keyword evidence="2" id="KW-0695">RNA-directed DNA polymerase</keyword>
<keyword evidence="2" id="KW-0808">Transferase</keyword>
<dbReference type="GO" id="GO:0003964">
    <property type="term" value="F:RNA-directed DNA polymerase activity"/>
    <property type="evidence" value="ECO:0007669"/>
    <property type="project" value="UniProtKB-KW"/>
</dbReference>